<sequence>MSNTASELRGTLLCARGRRHAYECTTLSSSINKNRPQTLFPDGYKRPEIKVPNLVLRLRSEEVLRDNYNVLDVIDNAVSDRVGIVVLNGEGSSGKKLYEAACLVKSVIRDYAYLLIDERVDIAAAVNASGVLLSDQDLQALSIYRSLSNVDLKVEIISQSYCVPPCTRTEARRASVPAVRPCLRARERRHIMSALGGSGVSVQNVVPSYRDTSCLCPCAHGTSRKACWYGVTLMLLWTTEAHFVHGQRHARQHRGTMVPPWTEYLRAWRHIMPPSTRHICVHGAPAQRHAGVSPAQRHVCASIVSMMEAT</sequence>
<dbReference type="GO" id="GO:0031969">
    <property type="term" value="C:chloroplast membrane"/>
    <property type="evidence" value="ECO:0007669"/>
    <property type="project" value="TreeGrafter"/>
</dbReference>
<dbReference type="Pfam" id="PF02581">
    <property type="entry name" value="TMP-TENI"/>
    <property type="match status" value="1"/>
</dbReference>
<protein>
    <recommendedName>
        <fullName evidence="1">Thiamine phosphate synthase/TenI domain-containing protein</fullName>
    </recommendedName>
</protein>
<dbReference type="InterPro" id="IPR013785">
    <property type="entry name" value="Aldolase_TIM"/>
</dbReference>
<accession>A0AAD2A3P3</accession>
<organism evidence="2 3">
    <name type="scientific">Fraxinus pennsylvanica</name>
    <dbReference type="NCBI Taxonomy" id="56036"/>
    <lineage>
        <taxon>Eukaryota</taxon>
        <taxon>Viridiplantae</taxon>
        <taxon>Streptophyta</taxon>
        <taxon>Embryophyta</taxon>
        <taxon>Tracheophyta</taxon>
        <taxon>Spermatophyta</taxon>
        <taxon>Magnoliopsida</taxon>
        <taxon>eudicotyledons</taxon>
        <taxon>Gunneridae</taxon>
        <taxon>Pentapetalae</taxon>
        <taxon>asterids</taxon>
        <taxon>lamiids</taxon>
        <taxon>Lamiales</taxon>
        <taxon>Oleaceae</taxon>
        <taxon>Oleeae</taxon>
        <taxon>Fraxinus</taxon>
    </lineage>
</organism>
<gene>
    <name evidence="2" type="ORF">FPE_LOCUS28271</name>
</gene>
<evidence type="ECO:0000259" key="1">
    <source>
        <dbReference type="Pfam" id="PF02581"/>
    </source>
</evidence>
<dbReference type="Proteomes" id="UP000834106">
    <property type="component" value="Chromosome 17"/>
</dbReference>
<dbReference type="EMBL" id="OU503052">
    <property type="protein sequence ID" value="CAI9780841.1"/>
    <property type="molecule type" value="Genomic_DNA"/>
</dbReference>
<proteinExistence type="predicted"/>
<feature type="domain" description="Thiamine phosphate synthase/TenI" evidence="1">
    <location>
        <begin position="67"/>
        <end position="145"/>
    </location>
</feature>
<evidence type="ECO:0000313" key="2">
    <source>
        <dbReference type="EMBL" id="CAI9780841.1"/>
    </source>
</evidence>
<dbReference type="Gene3D" id="3.20.20.70">
    <property type="entry name" value="Aldolase class I"/>
    <property type="match status" value="1"/>
</dbReference>
<dbReference type="InterPro" id="IPR051943">
    <property type="entry name" value="TRAFAC_Dynamin-like_GTPase"/>
</dbReference>
<dbReference type="GO" id="GO:0010027">
    <property type="term" value="P:thylakoid membrane organization"/>
    <property type="evidence" value="ECO:0007669"/>
    <property type="project" value="TreeGrafter"/>
</dbReference>
<reference evidence="2" key="1">
    <citation type="submission" date="2023-05" db="EMBL/GenBank/DDBJ databases">
        <authorList>
            <person name="Huff M."/>
        </authorList>
    </citation>
    <scope>NUCLEOTIDE SEQUENCE</scope>
</reference>
<dbReference type="InterPro" id="IPR022998">
    <property type="entry name" value="ThiamineP_synth_TenI"/>
</dbReference>
<dbReference type="SUPFAM" id="SSF51391">
    <property type="entry name" value="Thiamin phosphate synthase"/>
    <property type="match status" value="1"/>
</dbReference>
<dbReference type="PANTHER" id="PTHR43681:SF1">
    <property type="entry name" value="SARCALUMENIN"/>
    <property type="match status" value="1"/>
</dbReference>
<evidence type="ECO:0000313" key="3">
    <source>
        <dbReference type="Proteomes" id="UP000834106"/>
    </source>
</evidence>
<keyword evidence="3" id="KW-1185">Reference proteome</keyword>
<dbReference type="GO" id="GO:0009228">
    <property type="term" value="P:thiamine biosynthetic process"/>
    <property type="evidence" value="ECO:0007669"/>
    <property type="project" value="UniProtKB-KW"/>
</dbReference>
<dbReference type="PANTHER" id="PTHR43681">
    <property type="entry name" value="TRANSMEMBRANE GTPASE FZO"/>
    <property type="match status" value="1"/>
</dbReference>
<dbReference type="AlphaFoldDB" id="A0AAD2A3P3"/>
<name>A0AAD2A3P3_9LAMI</name>
<dbReference type="InterPro" id="IPR036206">
    <property type="entry name" value="ThiamineP_synth_sf"/>
</dbReference>